<keyword evidence="1" id="KW-0472">Membrane</keyword>
<keyword evidence="1" id="KW-0812">Transmembrane</keyword>
<feature type="transmembrane region" description="Helical" evidence="1">
    <location>
        <begin position="114"/>
        <end position="134"/>
    </location>
</feature>
<evidence type="ECO:0000313" key="2">
    <source>
        <dbReference type="EMBL" id="KAK7031281.1"/>
    </source>
</evidence>
<comment type="caution">
    <text evidence="2">The sequence shown here is derived from an EMBL/GenBank/DDBJ whole genome shotgun (WGS) entry which is preliminary data.</text>
</comment>
<proteinExistence type="predicted"/>
<protein>
    <submittedName>
        <fullName evidence="2">Uncharacterized protein</fullName>
    </submittedName>
</protein>
<feature type="transmembrane region" description="Helical" evidence="1">
    <location>
        <begin position="155"/>
        <end position="176"/>
    </location>
</feature>
<sequence>MDHLEEKGDLNEQLREDELAEVDLATFHEREAGRLILDPAEARIEFGERFASRLKLTEDGKTILWPQPTDDPADPQNPPIVPDFESAIGIASVFELAETYNTTTEHINNLTSNWSVFLVGWGGFFGYVPWFLYLCDERLSGAFWMLMRKYGRLPVLFWSQLLALGFLIGATFAPTLEIFAGKPSAMMPQA</sequence>
<keyword evidence="1" id="KW-1133">Transmembrane helix</keyword>
<evidence type="ECO:0000256" key="1">
    <source>
        <dbReference type="SAM" id="Phobius"/>
    </source>
</evidence>
<dbReference type="Proteomes" id="UP001383192">
    <property type="component" value="Unassembled WGS sequence"/>
</dbReference>
<dbReference type="EMBL" id="JAYKXP010000069">
    <property type="protein sequence ID" value="KAK7031281.1"/>
    <property type="molecule type" value="Genomic_DNA"/>
</dbReference>
<organism evidence="2 3">
    <name type="scientific">Paramarasmius palmivorus</name>
    <dbReference type="NCBI Taxonomy" id="297713"/>
    <lineage>
        <taxon>Eukaryota</taxon>
        <taxon>Fungi</taxon>
        <taxon>Dikarya</taxon>
        <taxon>Basidiomycota</taxon>
        <taxon>Agaricomycotina</taxon>
        <taxon>Agaricomycetes</taxon>
        <taxon>Agaricomycetidae</taxon>
        <taxon>Agaricales</taxon>
        <taxon>Marasmiineae</taxon>
        <taxon>Marasmiaceae</taxon>
        <taxon>Paramarasmius</taxon>
    </lineage>
</organism>
<name>A0AAW0BWI3_9AGAR</name>
<reference evidence="2 3" key="1">
    <citation type="submission" date="2024-01" db="EMBL/GenBank/DDBJ databases">
        <title>A draft genome for a cacao thread blight-causing isolate of Paramarasmius palmivorus.</title>
        <authorList>
            <person name="Baruah I.K."/>
            <person name="Bukari Y."/>
            <person name="Amoako-Attah I."/>
            <person name="Meinhardt L.W."/>
            <person name="Bailey B.A."/>
            <person name="Cohen S.P."/>
        </authorList>
    </citation>
    <scope>NUCLEOTIDE SEQUENCE [LARGE SCALE GENOMIC DNA]</scope>
    <source>
        <strain evidence="2 3">GH-12</strain>
    </source>
</reference>
<accession>A0AAW0BWI3</accession>
<keyword evidence="3" id="KW-1185">Reference proteome</keyword>
<evidence type="ECO:0000313" key="3">
    <source>
        <dbReference type="Proteomes" id="UP001383192"/>
    </source>
</evidence>
<dbReference type="AlphaFoldDB" id="A0AAW0BWI3"/>
<gene>
    <name evidence="2" type="ORF">VNI00_013532</name>
</gene>